<sequence length="348" mass="38688">MFKTISQKLALFSAALLIGVLVFPVASNAQSEDLKNALDNVDKKVEKVEKVQTENIQPTEDSTAPTLMLVVPKAETTVGEPEVEVIKLTEKEQAGLTAKKEALLSILDFSVVEVEELVAKMDQVIKSTEDAKIKATAKSSIELLTTRLEHLKLTMKTLAGDISVEDVQALALELKAWRETIYNPEIKNILDIALVNQAEMILIKTKARMKKVSQDVTKIEARVEGNPLAPFFTKAGQDLEKATWYFLSARDQIVDVSALRNEILNPKEEVIAEGDVQEPVIEELPIVRQAEEADEPEVELTPLEENSLAIEDAHKVTQLYVNKISQHIKSIYSTFLEMSTEAKKILAQ</sequence>
<proteinExistence type="predicted"/>
<protein>
    <recommendedName>
        <fullName evidence="4">DUF5667 domain-containing protein</fullName>
    </recommendedName>
</protein>
<name>A0A2H0UN37_9BACT</name>
<accession>A0A2H0UN37</accession>
<organism evidence="2 3">
    <name type="scientific">Candidatus Harrisonbacteria bacterium CG10_big_fil_rev_8_21_14_0_10_45_28</name>
    <dbReference type="NCBI Taxonomy" id="1974586"/>
    <lineage>
        <taxon>Bacteria</taxon>
        <taxon>Candidatus Harrisoniibacteriota</taxon>
    </lineage>
</organism>
<dbReference type="AlphaFoldDB" id="A0A2H0UN37"/>
<feature type="signal peptide" evidence="1">
    <location>
        <begin position="1"/>
        <end position="29"/>
    </location>
</feature>
<reference evidence="3" key="1">
    <citation type="submission" date="2017-09" db="EMBL/GenBank/DDBJ databases">
        <title>Depth-based differentiation of microbial function through sediment-hosted aquifers and enrichment of novel symbionts in the deep terrestrial subsurface.</title>
        <authorList>
            <person name="Probst A.J."/>
            <person name="Ladd B."/>
            <person name="Jarett J.K."/>
            <person name="Geller-Mcgrath D.E."/>
            <person name="Sieber C.M.K."/>
            <person name="Emerson J.B."/>
            <person name="Anantharaman K."/>
            <person name="Thomas B.C."/>
            <person name="Malmstrom R."/>
            <person name="Stieglmeier M."/>
            <person name="Klingl A."/>
            <person name="Woyke T."/>
            <person name="Ryan C.M."/>
            <person name="Banfield J.F."/>
        </authorList>
    </citation>
    <scope>NUCLEOTIDE SEQUENCE [LARGE SCALE GENOMIC DNA]</scope>
</reference>
<evidence type="ECO:0000313" key="2">
    <source>
        <dbReference type="EMBL" id="PIR87832.1"/>
    </source>
</evidence>
<keyword evidence="1" id="KW-0732">Signal</keyword>
<dbReference type="Proteomes" id="UP000230903">
    <property type="component" value="Unassembled WGS sequence"/>
</dbReference>
<comment type="caution">
    <text evidence="2">The sequence shown here is derived from an EMBL/GenBank/DDBJ whole genome shotgun (WGS) entry which is preliminary data.</text>
</comment>
<evidence type="ECO:0000313" key="3">
    <source>
        <dbReference type="Proteomes" id="UP000230903"/>
    </source>
</evidence>
<feature type="chain" id="PRO_5013890541" description="DUF5667 domain-containing protein" evidence="1">
    <location>
        <begin position="30"/>
        <end position="348"/>
    </location>
</feature>
<evidence type="ECO:0000256" key="1">
    <source>
        <dbReference type="SAM" id="SignalP"/>
    </source>
</evidence>
<evidence type="ECO:0008006" key="4">
    <source>
        <dbReference type="Google" id="ProtNLM"/>
    </source>
</evidence>
<gene>
    <name evidence="2" type="ORF">COU10_02510</name>
</gene>
<dbReference type="EMBL" id="PFBC01000039">
    <property type="protein sequence ID" value="PIR87832.1"/>
    <property type="molecule type" value="Genomic_DNA"/>
</dbReference>